<organism evidence="1 2">
    <name type="scientific">Amycolatopsis thailandensis</name>
    <dbReference type="NCBI Taxonomy" id="589330"/>
    <lineage>
        <taxon>Bacteria</taxon>
        <taxon>Bacillati</taxon>
        <taxon>Actinomycetota</taxon>
        <taxon>Actinomycetes</taxon>
        <taxon>Pseudonocardiales</taxon>
        <taxon>Pseudonocardiaceae</taxon>
        <taxon>Amycolatopsis</taxon>
    </lineage>
</organism>
<name>A0A229SDS8_9PSEU</name>
<proteinExistence type="predicted"/>
<dbReference type="EMBL" id="NMQT01000031">
    <property type="protein sequence ID" value="OXM57058.1"/>
    <property type="molecule type" value="Genomic_DNA"/>
</dbReference>
<evidence type="ECO:0000313" key="1">
    <source>
        <dbReference type="EMBL" id="OXM57058.1"/>
    </source>
</evidence>
<gene>
    <name evidence="1" type="ORF">CFP71_10000</name>
</gene>
<dbReference type="RefSeq" id="WP_093933554.1">
    <property type="nucleotide sequence ID" value="NZ_NMQT01000031.1"/>
</dbReference>
<protein>
    <submittedName>
        <fullName evidence="1">Uncharacterized protein</fullName>
    </submittedName>
</protein>
<evidence type="ECO:0000313" key="2">
    <source>
        <dbReference type="Proteomes" id="UP000215223"/>
    </source>
</evidence>
<dbReference type="AlphaFoldDB" id="A0A229SDS8"/>
<keyword evidence="2" id="KW-1185">Reference proteome</keyword>
<comment type="caution">
    <text evidence="1">The sequence shown here is derived from an EMBL/GenBank/DDBJ whole genome shotgun (WGS) entry which is preliminary data.</text>
</comment>
<dbReference type="Proteomes" id="UP000215223">
    <property type="component" value="Unassembled WGS sequence"/>
</dbReference>
<sequence>MSIPGDASILASLASSQEIPIEVLTEAQNSLDGLRGKLVLILGTTSQRAIEIYGLIEAVKESLEDTKRVSKSLESAIHDAADYHSL</sequence>
<accession>A0A229SDS8</accession>
<reference evidence="1 2" key="1">
    <citation type="submission" date="2017-07" db="EMBL/GenBank/DDBJ databases">
        <title>Amycolatopsis thailandensis Genome sequencing and assembly.</title>
        <authorList>
            <person name="Kaur N."/>
            <person name="Mayilraj S."/>
        </authorList>
    </citation>
    <scope>NUCLEOTIDE SEQUENCE [LARGE SCALE GENOMIC DNA]</scope>
    <source>
        <strain evidence="1 2">JCM 16380</strain>
    </source>
</reference>